<keyword evidence="1" id="KW-0812">Transmembrane</keyword>
<evidence type="ECO:0000313" key="2">
    <source>
        <dbReference type="EMBL" id="CAA9304772.1"/>
    </source>
</evidence>
<feature type="transmembrane region" description="Helical" evidence="1">
    <location>
        <begin position="62"/>
        <end position="81"/>
    </location>
</feature>
<protein>
    <submittedName>
        <fullName evidence="2">Efflux ABC transporter, permease protein</fullName>
    </submittedName>
</protein>
<name>A0A6J4KFT8_9CHLR</name>
<feature type="transmembrane region" description="Helical" evidence="1">
    <location>
        <begin position="153"/>
        <end position="179"/>
    </location>
</feature>
<organism evidence="2">
    <name type="scientific">uncultured Chloroflexota bacterium</name>
    <dbReference type="NCBI Taxonomy" id="166587"/>
    <lineage>
        <taxon>Bacteria</taxon>
        <taxon>Bacillati</taxon>
        <taxon>Chloroflexota</taxon>
        <taxon>environmental samples</taxon>
    </lineage>
</organism>
<accession>A0A6J4KFT8</accession>
<feature type="transmembrane region" description="Helical" evidence="1">
    <location>
        <begin position="31"/>
        <end position="56"/>
    </location>
</feature>
<dbReference type="InterPro" id="IPR010390">
    <property type="entry name" value="ABC-2_transporter-like"/>
</dbReference>
<feature type="transmembrane region" description="Helical" evidence="1">
    <location>
        <begin position="210"/>
        <end position="228"/>
    </location>
</feature>
<sequence>MSFGVALHELDTYRRLAGAYARSEMQYRVSFALRMVGTFAVTIIDFAGIAVVLARVPHLQGWSLYEVGILCGMSAISFSLAEMIAGALDFFDEFVQAGTFDRLMIRPLPLLMQAMTERFSLRRLGRAAQGAVVLAISLRALDIAWTWDKALVLAIALCSGIAIFFTIFVLSAVFCFWTVQGKVATHVFTYGGDFMTSYPLDIYRDWLRRFVTFVVPLAFVNYYPALYLLDRADTLGMPSWTGLLAPVVAAFLGFVAWIAWTAGVRRYQSTGS</sequence>
<dbReference type="PANTHER" id="PTHR36833:SF1">
    <property type="entry name" value="INTEGRAL MEMBRANE TRANSPORT PROTEIN"/>
    <property type="match status" value="1"/>
</dbReference>
<keyword evidence="1" id="KW-0472">Membrane</keyword>
<evidence type="ECO:0000256" key="1">
    <source>
        <dbReference type="SAM" id="Phobius"/>
    </source>
</evidence>
<reference evidence="2" key="1">
    <citation type="submission" date="2020-02" db="EMBL/GenBank/DDBJ databases">
        <authorList>
            <person name="Meier V. D."/>
        </authorList>
    </citation>
    <scope>NUCLEOTIDE SEQUENCE</scope>
    <source>
        <strain evidence="2">AVDCRST_MAG77</strain>
    </source>
</reference>
<dbReference type="AlphaFoldDB" id="A0A6J4KFT8"/>
<dbReference type="Pfam" id="PF06182">
    <property type="entry name" value="ABC2_membrane_6"/>
    <property type="match status" value="1"/>
</dbReference>
<proteinExistence type="predicted"/>
<dbReference type="EMBL" id="CADCTC010000312">
    <property type="protein sequence ID" value="CAA9304772.1"/>
    <property type="molecule type" value="Genomic_DNA"/>
</dbReference>
<gene>
    <name evidence="2" type="ORF">AVDCRST_MAG77-6267</name>
</gene>
<keyword evidence="1" id="KW-1133">Transmembrane helix</keyword>
<dbReference type="PANTHER" id="PTHR36833">
    <property type="entry name" value="SLR0610 PROTEIN-RELATED"/>
    <property type="match status" value="1"/>
</dbReference>
<feature type="transmembrane region" description="Helical" evidence="1">
    <location>
        <begin position="240"/>
        <end position="260"/>
    </location>
</feature>